<name>A0A1W1XZZ5_9CLOT</name>
<dbReference type="OrthoDB" id="1092608at2"/>
<dbReference type="RefSeq" id="WP_084117862.1">
    <property type="nucleotide sequence ID" value="NZ_FWXH01000046.1"/>
</dbReference>
<reference evidence="1 2" key="1">
    <citation type="submission" date="2017-04" db="EMBL/GenBank/DDBJ databases">
        <authorList>
            <person name="Afonso C.L."/>
            <person name="Miller P.J."/>
            <person name="Scott M.A."/>
            <person name="Spackman E."/>
            <person name="Goraichik I."/>
            <person name="Dimitrov K.M."/>
            <person name="Suarez D.L."/>
            <person name="Swayne D.E."/>
        </authorList>
    </citation>
    <scope>NUCLEOTIDE SEQUENCE [LARGE SCALE GENOMIC DNA]</scope>
    <source>
        <strain evidence="1 2">DSM 12555</strain>
    </source>
</reference>
<evidence type="ECO:0008006" key="3">
    <source>
        <dbReference type="Google" id="ProtNLM"/>
    </source>
</evidence>
<dbReference type="Proteomes" id="UP000192468">
    <property type="component" value="Unassembled WGS sequence"/>
</dbReference>
<evidence type="ECO:0000313" key="2">
    <source>
        <dbReference type="Proteomes" id="UP000192468"/>
    </source>
</evidence>
<sequence length="230" mass="25141">MANKYVPDVKGTLRSHMIELPSIIRNASGIRVFGKRLKSFVFSTDVAIIRNTNADAVIAVYPFTPQPVITSALLMAADVPVFCGVGGGLTTGKRVINLALDAEFKGAMGVVLNGPTPNEVLRQVRETIDIPIVVSVLSEYEDIQSRIDSGATILNVSGAKRTPHIVRMIREQFPEFPIIATGGNTEESIRETIDAGANAITYTPEASGNIFSEIMDTYRDRYKELENRQK</sequence>
<dbReference type="Gene3D" id="3.20.20.70">
    <property type="entry name" value="Aldolase class I"/>
    <property type="match status" value="1"/>
</dbReference>
<accession>A0A1W1XZZ5</accession>
<keyword evidence="2" id="KW-1185">Reference proteome</keyword>
<dbReference type="SUPFAM" id="SSF51412">
    <property type="entry name" value="Inosine monophosphate dehydrogenase (IMPDH)"/>
    <property type="match status" value="1"/>
</dbReference>
<gene>
    <name evidence="1" type="ORF">SAMN02745134_03904</name>
</gene>
<proteinExistence type="predicted"/>
<dbReference type="AlphaFoldDB" id="A0A1W1XZZ5"/>
<protein>
    <recommendedName>
        <fullName evidence="3">Hydrolase</fullName>
    </recommendedName>
</protein>
<dbReference type="EMBL" id="FWXH01000046">
    <property type="protein sequence ID" value="SMC29454.1"/>
    <property type="molecule type" value="Genomic_DNA"/>
</dbReference>
<dbReference type="InterPro" id="IPR013785">
    <property type="entry name" value="Aldolase_TIM"/>
</dbReference>
<organism evidence="1 2">
    <name type="scientific">Clostridium acidisoli DSM 12555</name>
    <dbReference type="NCBI Taxonomy" id="1121291"/>
    <lineage>
        <taxon>Bacteria</taxon>
        <taxon>Bacillati</taxon>
        <taxon>Bacillota</taxon>
        <taxon>Clostridia</taxon>
        <taxon>Eubacteriales</taxon>
        <taxon>Clostridiaceae</taxon>
        <taxon>Clostridium</taxon>
    </lineage>
</organism>
<evidence type="ECO:0000313" key="1">
    <source>
        <dbReference type="EMBL" id="SMC29454.1"/>
    </source>
</evidence>
<dbReference type="STRING" id="1121291.SAMN02745134_03904"/>